<comment type="caution">
    <text evidence="1">The sequence shown here is derived from an EMBL/GenBank/DDBJ whole genome shotgun (WGS) entry which is preliminary data.</text>
</comment>
<sequence length="43" mass="5062">MWKTAHYVSISCSEFLYLHDSKLKNNAGLRIALHRVTTIKKMR</sequence>
<reference evidence="1 2" key="1">
    <citation type="submission" date="2015-06" db="EMBL/GenBank/DDBJ databases">
        <title>Genome sequence of Pseudoalteromonas peptidolytica.</title>
        <authorList>
            <person name="Xie B.-B."/>
            <person name="Rong J.-C."/>
            <person name="Qin Q.-L."/>
            <person name="Zhang Y.-Z."/>
        </authorList>
    </citation>
    <scope>NUCLEOTIDE SEQUENCE [LARGE SCALE GENOMIC DNA]</scope>
    <source>
        <strain evidence="1 2">F12-50-A1</strain>
    </source>
</reference>
<dbReference type="AlphaFoldDB" id="A0A8I0N0R0"/>
<name>A0A8I0N0R0_9GAMM</name>
<organism evidence="1 2">
    <name type="scientific">Pseudoalteromonas peptidolytica F12-50-A1</name>
    <dbReference type="NCBI Taxonomy" id="1315280"/>
    <lineage>
        <taxon>Bacteria</taxon>
        <taxon>Pseudomonadati</taxon>
        <taxon>Pseudomonadota</taxon>
        <taxon>Gammaproteobacteria</taxon>
        <taxon>Alteromonadales</taxon>
        <taxon>Pseudoalteromonadaceae</taxon>
        <taxon>Pseudoalteromonas</taxon>
    </lineage>
</organism>
<gene>
    <name evidence="1" type="ORF">PPEP_b0400</name>
</gene>
<evidence type="ECO:0000313" key="2">
    <source>
        <dbReference type="Proteomes" id="UP000660708"/>
    </source>
</evidence>
<proteinExistence type="predicted"/>
<dbReference type="EMBL" id="AQHF01000034">
    <property type="protein sequence ID" value="MBE0348610.1"/>
    <property type="molecule type" value="Genomic_DNA"/>
</dbReference>
<accession>A0A8I0N0R0</accession>
<keyword evidence="2" id="KW-1185">Reference proteome</keyword>
<evidence type="ECO:0000313" key="1">
    <source>
        <dbReference type="EMBL" id="MBE0348610.1"/>
    </source>
</evidence>
<dbReference type="Proteomes" id="UP000660708">
    <property type="component" value="Unassembled WGS sequence"/>
</dbReference>
<protein>
    <submittedName>
        <fullName evidence="1">Uncharacterized protein</fullName>
    </submittedName>
</protein>